<keyword evidence="3" id="KW-1185">Reference proteome</keyword>
<evidence type="ECO:0000313" key="2">
    <source>
        <dbReference type="EMBL" id="RDU35069.1"/>
    </source>
</evidence>
<dbReference type="Pfam" id="PF01636">
    <property type="entry name" value="APH"/>
    <property type="match status" value="1"/>
</dbReference>
<dbReference type="InterPro" id="IPR047175">
    <property type="entry name" value="CotS-like"/>
</dbReference>
<dbReference type="SUPFAM" id="SSF56112">
    <property type="entry name" value="Protein kinase-like (PK-like)"/>
    <property type="match status" value="1"/>
</dbReference>
<dbReference type="RefSeq" id="WP_115453808.1">
    <property type="nucleotide sequence ID" value="NZ_QNQT01000014.1"/>
</dbReference>
<dbReference type="InterPro" id="IPR011009">
    <property type="entry name" value="Kinase-like_dom_sf"/>
</dbReference>
<dbReference type="PANTHER" id="PTHR39179:SF1">
    <property type="entry name" value="SPORE COAT PROTEIN I"/>
    <property type="match status" value="1"/>
</dbReference>
<keyword evidence="2" id="KW-0808">Transferase</keyword>
<name>A0A3D8GLG6_9BACI</name>
<dbReference type="GO" id="GO:0016740">
    <property type="term" value="F:transferase activity"/>
    <property type="evidence" value="ECO:0007669"/>
    <property type="project" value="UniProtKB-KW"/>
</dbReference>
<reference evidence="2 3" key="1">
    <citation type="submission" date="2018-07" db="EMBL/GenBank/DDBJ databases">
        <title>Bacillus sp. YLB-04 draft genome sequence.</title>
        <authorList>
            <person name="Yu L."/>
            <person name="Tang X."/>
        </authorList>
    </citation>
    <scope>NUCLEOTIDE SEQUENCE [LARGE SCALE GENOMIC DNA]</scope>
    <source>
        <strain evidence="2 3">YLB-04</strain>
    </source>
</reference>
<dbReference type="Gene3D" id="3.90.1200.10">
    <property type="match status" value="1"/>
</dbReference>
<feature type="domain" description="Aminoglycoside phosphotransferase" evidence="1">
    <location>
        <begin position="41"/>
        <end position="243"/>
    </location>
</feature>
<dbReference type="Proteomes" id="UP000257144">
    <property type="component" value="Unassembled WGS sequence"/>
</dbReference>
<gene>
    <name evidence="2" type="ORF">DRW41_20020</name>
</gene>
<dbReference type="EMBL" id="QNQT01000014">
    <property type="protein sequence ID" value="RDU35069.1"/>
    <property type="molecule type" value="Genomic_DNA"/>
</dbReference>
<evidence type="ECO:0000259" key="1">
    <source>
        <dbReference type="Pfam" id="PF01636"/>
    </source>
</evidence>
<organism evidence="2 3">
    <name type="scientific">Neobacillus piezotolerans</name>
    <dbReference type="NCBI Taxonomy" id="2259171"/>
    <lineage>
        <taxon>Bacteria</taxon>
        <taxon>Bacillati</taxon>
        <taxon>Bacillota</taxon>
        <taxon>Bacilli</taxon>
        <taxon>Bacillales</taxon>
        <taxon>Bacillaceae</taxon>
        <taxon>Neobacillus</taxon>
    </lineage>
</organism>
<dbReference type="InterPro" id="IPR002575">
    <property type="entry name" value="Aminoglycoside_PTrfase"/>
</dbReference>
<dbReference type="GO" id="GO:0042601">
    <property type="term" value="C:endospore-forming forespore"/>
    <property type="evidence" value="ECO:0007669"/>
    <property type="project" value="TreeGrafter"/>
</dbReference>
<sequence>MKARIRGRGPQGDDELTNRLLSYLKKYFPGNVREIIQLRPTVYYVRTSAGEFIIKGYSSFNRLILQENFTELLKTHGFRDTYSYLRPCRKEPFYANGLYFGFIEYIPPHFKQFTFQTESDRAEGLKVLKKFHHVTEKIAGAYNLSIPFANQIGKWEERFARFSANSHVISSILGAEIYDEILGWADWGLNGMKRREAIFSKGTQAILHGDVAHHNFLRSRNGRVNLIDFDLISIGPPVLDYLQYANRILPFMGWSFGALSECDGIKDFLNEVAFLHALVYPTDILREWNRILKGGSLLDGMKAEPVKEMTMHRYSARRKFIKSIQAMVK</sequence>
<comment type="caution">
    <text evidence="2">The sequence shown here is derived from an EMBL/GenBank/DDBJ whole genome shotgun (WGS) entry which is preliminary data.</text>
</comment>
<proteinExistence type="predicted"/>
<dbReference type="OrthoDB" id="2373610at2"/>
<accession>A0A3D8GLG6</accession>
<dbReference type="AlphaFoldDB" id="A0A3D8GLG6"/>
<dbReference type="PANTHER" id="PTHR39179">
    <property type="entry name" value="SPORE COAT PROTEIN I"/>
    <property type="match status" value="1"/>
</dbReference>
<protein>
    <submittedName>
        <fullName evidence="2">Aminoglycoside phosphotransferase</fullName>
    </submittedName>
</protein>
<evidence type="ECO:0000313" key="3">
    <source>
        <dbReference type="Proteomes" id="UP000257144"/>
    </source>
</evidence>